<keyword evidence="1" id="KW-0032">Aminotransferase</keyword>
<proteinExistence type="predicted"/>
<name>A0A077R5G3_9BASI</name>
<dbReference type="SUPFAM" id="SSF53383">
    <property type="entry name" value="PLP-dependent transferases"/>
    <property type="match status" value="1"/>
</dbReference>
<evidence type="ECO:0000313" key="1">
    <source>
        <dbReference type="EMBL" id="CDI54311.1"/>
    </source>
</evidence>
<keyword evidence="1" id="KW-0808">Transferase</keyword>
<dbReference type="EMBL" id="HG529610">
    <property type="protein sequence ID" value="CDI54311.1"/>
    <property type="molecule type" value="Genomic_DNA"/>
</dbReference>
<organism evidence="1">
    <name type="scientific">Melanopsichium pennsylvanicum 4</name>
    <dbReference type="NCBI Taxonomy" id="1398559"/>
    <lineage>
        <taxon>Eukaryota</taxon>
        <taxon>Fungi</taxon>
        <taxon>Dikarya</taxon>
        <taxon>Basidiomycota</taxon>
        <taxon>Ustilaginomycotina</taxon>
        <taxon>Ustilaginomycetes</taxon>
        <taxon>Ustilaginales</taxon>
        <taxon>Ustilaginaceae</taxon>
        <taxon>Melanopsichium</taxon>
    </lineage>
</organism>
<reference evidence="1" key="1">
    <citation type="journal article" date="2014" name="Genome Biol. Evol.">
        <title>Gene Loss Rather Than Gene Gain Is Associated with a Host Jump from Monocots to Dicots in the Smut Fungus Melanopsichium pennsylvanicum.</title>
        <authorList>
            <person name="Sharma R."/>
            <person name="Mishra B."/>
            <person name="Runge F."/>
            <person name="Thines M."/>
        </authorList>
    </citation>
    <scope>NUCLEOTIDE SEQUENCE</scope>
    <source>
        <strain evidence="1">4</strain>
    </source>
</reference>
<dbReference type="Gene3D" id="3.90.1150.10">
    <property type="entry name" value="Aspartate Aminotransferase, domain 1"/>
    <property type="match status" value="1"/>
</dbReference>
<protein>
    <submittedName>
        <fullName evidence="1">Aromatic amino acid aminotransferase and related proteins</fullName>
    </submittedName>
</protein>
<dbReference type="AlphaFoldDB" id="A0A077R5G3"/>
<dbReference type="GO" id="GO:0008483">
    <property type="term" value="F:transaminase activity"/>
    <property type="evidence" value="ECO:0007669"/>
    <property type="project" value="UniProtKB-KW"/>
</dbReference>
<dbReference type="InterPro" id="IPR015422">
    <property type="entry name" value="PyrdxlP-dep_Trfase_small"/>
</dbReference>
<sequence length="79" mass="8451">MTGEGDSFDLISNKAKAAGVLALPGVAFKPPSNAKKTSAYVRTSFSQVPLDKVDLAFQRLRSVVEQSWKEAGLEIPITA</sequence>
<dbReference type="InterPro" id="IPR015424">
    <property type="entry name" value="PyrdxlP-dep_Trfase"/>
</dbReference>
<accession>A0A077R5G3</accession>